<dbReference type="InterPro" id="IPR032710">
    <property type="entry name" value="NTF2-like_dom_sf"/>
</dbReference>
<comment type="caution">
    <text evidence="3">The sequence shown here is derived from an EMBL/GenBank/DDBJ whole genome shotgun (WGS) entry which is preliminary data.</text>
</comment>
<proteinExistence type="predicted"/>
<dbReference type="AlphaFoldDB" id="A0A844YY49"/>
<dbReference type="EMBL" id="WTYV01000001">
    <property type="protein sequence ID" value="MXO70663.1"/>
    <property type="molecule type" value="Genomic_DNA"/>
</dbReference>
<evidence type="ECO:0000259" key="2">
    <source>
        <dbReference type="Pfam" id="PF13577"/>
    </source>
</evidence>
<name>A0A844YY49_9SPHN</name>
<dbReference type="Pfam" id="PF13577">
    <property type="entry name" value="SnoaL_4"/>
    <property type="match status" value="1"/>
</dbReference>
<dbReference type="Proteomes" id="UP000466966">
    <property type="component" value="Unassembled WGS sequence"/>
</dbReference>
<gene>
    <name evidence="3" type="ORF">GRI99_03330</name>
</gene>
<keyword evidence="1" id="KW-0732">Signal</keyword>
<evidence type="ECO:0000256" key="1">
    <source>
        <dbReference type="SAM" id="SignalP"/>
    </source>
</evidence>
<evidence type="ECO:0000313" key="3">
    <source>
        <dbReference type="EMBL" id="MXO70663.1"/>
    </source>
</evidence>
<feature type="chain" id="PRO_5032674653" evidence="1">
    <location>
        <begin position="19"/>
        <end position="235"/>
    </location>
</feature>
<organism evidence="3 4">
    <name type="scientific">Alteraurantiacibacter buctensis</name>
    <dbReference type="NCBI Taxonomy" id="1503981"/>
    <lineage>
        <taxon>Bacteria</taxon>
        <taxon>Pseudomonadati</taxon>
        <taxon>Pseudomonadota</taxon>
        <taxon>Alphaproteobacteria</taxon>
        <taxon>Sphingomonadales</taxon>
        <taxon>Erythrobacteraceae</taxon>
        <taxon>Alteraurantiacibacter</taxon>
    </lineage>
</organism>
<dbReference type="SUPFAM" id="SSF54427">
    <property type="entry name" value="NTF2-like"/>
    <property type="match status" value="1"/>
</dbReference>
<protein>
    <submittedName>
        <fullName evidence="3">Nuclear transport factor 2 family protein</fullName>
    </submittedName>
</protein>
<dbReference type="Gene3D" id="3.10.450.50">
    <property type="match status" value="1"/>
</dbReference>
<sequence length="235" mass="26608">MKRLLALIALALAQPAFAQSATPEQRLAQMRERVERLEDQDQIELLQATYGYYFDKGLWTQVAALFSRNGRFEYGQRGVYIGRERIRRALLLFGPEGLSPGRLNNHMQLQAIITVAPDGQTATARWQGMVMLAEPGVNGQWGVGVYENRYVKEGATWLISSLHFYPMAQTDYDLGWMRSATQMEGPSALFPPDEPPTEVYRSYPAQYIPPFSYPHPVTGQPIELVQPRDDIAGRE</sequence>
<evidence type="ECO:0000313" key="4">
    <source>
        <dbReference type="Proteomes" id="UP000466966"/>
    </source>
</evidence>
<dbReference type="OrthoDB" id="7541204at2"/>
<dbReference type="InterPro" id="IPR037401">
    <property type="entry name" value="SnoaL-like"/>
</dbReference>
<keyword evidence="4" id="KW-1185">Reference proteome</keyword>
<feature type="domain" description="SnoaL-like" evidence="2">
    <location>
        <begin position="35"/>
        <end position="162"/>
    </location>
</feature>
<feature type="signal peptide" evidence="1">
    <location>
        <begin position="1"/>
        <end position="18"/>
    </location>
</feature>
<accession>A0A844YY49</accession>
<reference evidence="3 4" key="1">
    <citation type="submission" date="2019-12" db="EMBL/GenBank/DDBJ databases">
        <title>Genomic-based taxomic classification of the family Erythrobacteraceae.</title>
        <authorList>
            <person name="Xu L."/>
        </authorList>
    </citation>
    <scope>NUCLEOTIDE SEQUENCE [LARGE SCALE GENOMIC DNA]</scope>
    <source>
        <strain evidence="3 4">M0322</strain>
    </source>
</reference>
<dbReference type="RefSeq" id="WP_160770550.1">
    <property type="nucleotide sequence ID" value="NZ_WTYV01000001.1"/>
</dbReference>